<dbReference type="SUPFAM" id="SSF52440">
    <property type="entry name" value="PreATP-grasp domain"/>
    <property type="match status" value="1"/>
</dbReference>
<keyword evidence="6 14" id="KW-0547">Nucleotide-binding</keyword>
<dbReference type="SUPFAM" id="SSF56059">
    <property type="entry name" value="Glutathione synthetase ATP-binding domain-like"/>
    <property type="match status" value="1"/>
</dbReference>
<keyword evidence="10 13" id="KW-0573">Peptidoglycan synthesis</keyword>
<keyword evidence="9 13" id="KW-0133">Cell shape</keyword>
<evidence type="ECO:0000256" key="3">
    <source>
        <dbReference type="ARBA" id="ARBA00010871"/>
    </source>
</evidence>
<keyword evidence="11" id="KW-0464">Manganese</keyword>
<keyword evidence="7 14" id="KW-0067">ATP-binding</keyword>
<accession>A0ABY3RNT9</accession>
<keyword evidence="13" id="KW-0963">Cytoplasm</keyword>
<keyword evidence="17" id="KW-1185">Reference proteome</keyword>
<dbReference type="Gene3D" id="3.30.470.20">
    <property type="entry name" value="ATP-grasp fold, B domain"/>
    <property type="match status" value="1"/>
</dbReference>
<comment type="subcellular location">
    <subcellularLocation>
        <location evidence="13">Cytoplasm</location>
    </subcellularLocation>
</comment>
<keyword evidence="5" id="KW-0479">Metal-binding</keyword>
<comment type="cofactor">
    <cofactor evidence="2">
        <name>Mg(2+)</name>
        <dbReference type="ChEBI" id="CHEBI:18420"/>
    </cofactor>
</comment>
<keyword evidence="4 13" id="KW-0436">Ligase</keyword>
<dbReference type="Pfam" id="PF07478">
    <property type="entry name" value="Dala_Dala_lig_C"/>
    <property type="match status" value="1"/>
</dbReference>
<dbReference type="InterPro" id="IPR011761">
    <property type="entry name" value="ATP-grasp"/>
</dbReference>
<feature type="domain" description="ATP-grasp" evidence="15">
    <location>
        <begin position="126"/>
        <end position="326"/>
    </location>
</feature>
<evidence type="ECO:0000259" key="15">
    <source>
        <dbReference type="PROSITE" id="PS50975"/>
    </source>
</evidence>
<dbReference type="Gene3D" id="3.40.50.20">
    <property type="match status" value="1"/>
</dbReference>
<dbReference type="PROSITE" id="PS00844">
    <property type="entry name" value="DALA_DALA_LIGASE_2"/>
    <property type="match status" value="1"/>
</dbReference>
<evidence type="ECO:0000256" key="12">
    <source>
        <dbReference type="ARBA" id="ARBA00023316"/>
    </source>
</evidence>
<dbReference type="HAMAP" id="MF_00047">
    <property type="entry name" value="Dala_Dala_lig"/>
    <property type="match status" value="1"/>
</dbReference>
<dbReference type="Pfam" id="PF01820">
    <property type="entry name" value="Dala_Dala_lig_N"/>
    <property type="match status" value="1"/>
</dbReference>
<keyword evidence="12 13" id="KW-0961">Cell wall biogenesis/degradation</keyword>
<dbReference type="PROSITE" id="PS00843">
    <property type="entry name" value="DALA_DALA_LIGASE_1"/>
    <property type="match status" value="1"/>
</dbReference>
<evidence type="ECO:0000256" key="13">
    <source>
        <dbReference type="HAMAP-Rule" id="MF_00047"/>
    </source>
</evidence>
<comment type="similarity">
    <text evidence="3 13">Belongs to the D-alanine--D-alanine ligase family.</text>
</comment>
<dbReference type="InterPro" id="IPR011127">
    <property type="entry name" value="Dala_Dala_lig_N"/>
</dbReference>
<dbReference type="InterPro" id="IPR000291">
    <property type="entry name" value="D-Ala_lig_Van_CS"/>
</dbReference>
<comment type="pathway">
    <text evidence="13">Cell wall biogenesis; peptidoglycan biosynthesis.</text>
</comment>
<dbReference type="EC" id="6.3.2.4" evidence="13"/>
<keyword evidence="8" id="KW-0460">Magnesium</keyword>
<dbReference type="InterPro" id="IPR013815">
    <property type="entry name" value="ATP_grasp_subdomain_1"/>
</dbReference>
<comment type="cofactor">
    <cofactor evidence="1">
        <name>Mn(2+)</name>
        <dbReference type="ChEBI" id="CHEBI:29035"/>
    </cofactor>
</comment>
<evidence type="ECO:0000256" key="2">
    <source>
        <dbReference type="ARBA" id="ARBA00001946"/>
    </source>
</evidence>
<name>A0ABY3RNT9_9MICO</name>
<evidence type="ECO:0000256" key="1">
    <source>
        <dbReference type="ARBA" id="ARBA00001936"/>
    </source>
</evidence>
<dbReference type="Gene3D" id="3.30.1490.20">
    <property type="entry name" value="ATP-grasp fold, A domain"/>
    <property type="match status" value="1"/>
</dbReference>
<gene>
    <name evidence="13" type="primary">ddl</name>
    <name evidence="16" type="ORF">K8F61_12775</name>
</gene>
<dbReference type="PROSITE" id="PS50975">
    <property type="entry name" value="ATP_GRASP"/>
    <property type="match status" value="1"/>
</dbReference>
<dbReference type="PANTHER" id="PTHR23132">
    <property type="entry name" value="D-ALANINE--D-ALANINE LIGASE"/>
    <property type="match status" value="1"/>
</dbReference>
<evidence type="ECO:0000256" key="10">
    <source>
        <dbReference type="ARBA" id="ARBA00022984"/>
    </source>
</evidence>
<sequence length="331" mass="32945">MSARIAVIGGGANVEHEVSAASAAGVADALERRGYAVDRLTIGRDGIWRGPDPAPAAAGETAHTSATASLAAALAVIGAADAVFPAVHGPRGEDGVIAALGALTGVPVVGSGTLAGAVAMDKALSKTVARAAGLRTAPGCVVSVRDLDALGFEGEAAVVKPVSSGSSHGVSLVRDAAQLVEAVALACAVDAGSGPGRALVEPVVRGREIDVAVLREADGTRWAAPALEIHAAGLFDTATKYDGSARFTVPAALSAGEAAALKAAALAAFDAFGCRGLARVDFFLTEEGPVFNEINTMPGLTPASQAPRMFAAAGVAYDELVHRLVQGALRC</sequence>
<dbReference type="RefSeq" id="WP_067248491.1">
    <property type="nucleotide sequence ID" value="NZ_CP082781.1"/>
</dbReference>
<dbReference type="PANTHER" id="PTHR23132:SF25">
    <property type="entry name" value="D-ALANINE--D-ALANINE LIGASE A"/>
    <property type="match status" value="1"/>
</dbReference>
<evidence type="ECO:0000313" key="16">
    <source>
        <dbReference type="EMBL" id="UGS25547.1"/>
    </source>
</evidence>
<evidence type="ECO:0000256" key="11">
    <source>
        <dbReference type="ARBA" id="ARBA00023211"/>
    </source>
</evidence>
<dbReference type="PIRSF" id="PIRSF039102">
    <property type="entry name" value="Ddl/VanB"/>
    <property type="match status" value="1"/>
</dbReference>
<evidence type="ECO:0000256" key="8">
    <source>
        <dbReference type="ARBA" id="ARBA00022842"/>
    </source>
</evidence>
<evidence type="ECO:0000256" key="5">
    <source>
        <dbReference type="ARBA" id="ARBA00022723"/>
    </source>
</evidence>
<evidence type="ECO:0000256" key="14">
    <source>
        <dbReference type="PROSITE-ProRule" id="PRU00409"/>
    </source>
</evidence>
<evidence type="ECO:0000256" key="9">
    <source>
        <dbReference type="ARBA" id="ARBA00022960"/>
    </source>
</evidence>
<dbReference type="EMBL" id="CP082781">
    <property type="protein sequence ID" value="UGS25547.1"/>
    <property type="molecule type" value="Genomic_DNA"/>
</dbReference>
<dbReference type="InterPro" id="IPR016185">
    <property type="entry name" value="PreATP-grasp_dom_sf"/>
</dbReference>
<dbReference type="Proteomes" id="UP001199642">
    <property type="component" value="Chromosome"/>
</dbReference>
<evidence type="ECO:0000256" key="4">
    <source>
        <dbReference type="ARBA" id="ARBA00022598"/>
    </source>
</evidence>
<evidence type="ECO:0000256" key="6">
    <source>
        <dbReference type="ARBA" id="ARBA00022741"/>
    </source>
</evidence>
<evidence type="ECO:0000313" key="17">
    <source>
        <dbReference type="Proteomes" id="UP001199642"/>
    </source>
</evidence>
<proteinExistence type="inferred from homology"/>
<comment type="catalytic activity">
    <reaction evidence="13">
        <text>2 D-alanine + ATP = D-alanyl-D-alanine + ADP + phosphate + H(+)</text>
        <dbReference type="Rhea" id="RHEA:11224"/>
        <dbReference type="ChEBI" id="CHEBI:15378"/>
        <dbReference type="ChEBI" id="CHEBI:30616"/>
        <dbReference type="ChEBI" id="CHEBI:43474"/>
        <dbReference type="ChEBI" id="CHEBI:57416"/>
        <dbReference type="ChEBI" id="CHEBI:57822"/>
        <dbReference type="ChEBI" id="CHEBI:456216"/>
        <dbReference type="EC" id="6.3.2.4"/>
    </reaction>
</comment>
<protein>
    <recommendedName>
        <fullName evidence="13">D-alanine--D-alanine ligase</fullName>
        <ecNumber evidence="13">6.3.2.4</ecNumber>
    </recommendedName>
    <alternativeName>
        <fullName evidence="13">D-Ala-D-Ala ligase</fullName>
    </alternativeName>
    <alternativeName>
        <fullName evidence="13">D-alanylalanine synthetase</fullName>
    </alternativeName>
</protein>
<dbReference type="InterPro" id="IPR011095">
    <property type="entry name" value="Dala_Dala_lig_C"/>
</dbReference>
<dbReference type="InterPro" id="IPR005905">
    <property type="entry name" value="D_ala_D_ala"/>
</dbReference>
<comment type="function">
    <text evidence="13">Cell wall formation.</text>
</comment>
<organism evidence="16 17">
    <name type="scientific">Microbacterium resistens</name>
    <dbReference type="NCBI Taxonomy" id="156977"/>
    <lineage>
        <taxon>Bacteria</taxon>
        <taxon>Bacillati</taxon>
        <taxon>Actinomycetota</taxon>
        <taxon>Actinomycetes</taxon>
        <taxon>Micrococcales</taxon>
        <taxon>Microbacteriaceae</taxon>
        <taxon>Microbacterium</taxon>
    </lineage>
</organism>
<evidence type="ECO:0000256" key="7">
    <source>
        <dbReference type="ARBA" id="ARBA00022840"/>
    </source>
</evidence>
<reference evidence="16 17" key="1">
    <citation type="submission" date="2023-01" db="EMBL/GenBank/DDBJ databases">
        <title>Characterization of estradiol degrading bacteria Microbacterium sp. MZT7 and reveal degrading genes through genome analysis.</title>
        <authorList>
            <person name="Hao P."/>
            <person name="Gao Y."/>
        </authorList>
    </citation>
    <scope>NUCLEOTIDE SEQUENCE [LARGE SCALE GENOMIC DNA]</scope>
    <source>
        <strain evidence="16 17">MZT7</strain>
    </source>
</reference>